<dbReference type="EMBL" id="KN880474">
    <property type="protein sequence ID" value="KIY70061.1"/>
    <property type="molecule type" value="Genomic_DNA"/>
</dbReference>
<gene>
    <name evidence="1" type="ORF">CYLTODRAFT_420149</name>
</gene>
<reference evidence="1 2" key="1">
    <citation type="journal article" date="2015" name="Fungal Genet. Biol.">
        <title>Evolution of novel wood decay mechanisms in Agaricales revealed by the genome sequences of Fistulina hepatica and Cylindrobasidium torrendii.</title>
        <authorList>
            <person name="Floudas D."/>
            <person name="Held B.W."/>
            <person name="Riley R."/>
            <person name="Nagy L.G."/>
            <person name="Koehler G."/>
            <person name="Ransdell A.S."/>
            <person name="Younus H."/>
            <person name="Chow J."/>
            <person name="Chiniquy J."/>
            <person name="Lipzen A."/>
            <person name="Tritt A."/>
            <person name="Sun H."/>
            <person name="Haridas S."/>
            <person name="LaButti K."/>
            <person name="Ohm R.A."/>
            <person name="Kues U."/>
            <person name="Blanchette R.A."/>
            <person name="Grigoriev I.V."/>
            <person name="Minto R.E."/>
            <person name="Hibbett D.S."/>
        </authorList>
    </citation>
    <scope>NUCLEOTIDE SEQUENCE [LARGE SCALE GENOMIC DNA]</scope>
    <source>
        <strain evidence="1 2">FP15055 ss-10</strain>
    </source>
</reference>
<evidence type="ECO:0000313" key="1">
    <source>
        <dbReference type="EMBL" id="KIY70061.1"/>
    </source>
</evidence>
<accession>A0A0D7BKC1</accession>
<dbReference type="OrthoDB" id="341421at2759"/>
<dbReference type="AlphaFoldDB" id="A0A0D7BKC1"/>
<sequence>MGIGDNITVNQFQFCLDHGSEVCWLYCFVDHREDNNARVSGLKQALGKGPAFDLNERKAICAYDLGATPGKKGGYQCKSHSKTDCKKCFDWVKVIKGLEK</sequence>
<organism evidence="1 2">
    <name type="scientific">Cylindrobasidium torrendii FP15055 ss-10</name>
    <dbReference type="NCBI Taxonomy" id="1314674"/>
    <lineage>
        <taxon>Eukaryota</taxon>
        <taxon>Fungi</taxon>
        <taxon>Dikarya</taxon>
        <taxon>Basidiomycota</taxon>
        <taxon>Agaricomycotina</taxon>
        <taxon>Agaricomycetes</taxon>
        <taxon>Agaricomycetidae</taxon>
        <taxon>Agaricales</taxon>
        <taxon>Marasmiineae</taxon>
        <taxon>Physalacriaceae</taxon>
        <taxon>Cylindrobasidium</taxon>
    </lineage>
</organism>
<proteinExistence type="predicted"/>
<evidence type="ECO:0000313" key="2">
    <source>
        <dbReference type="Proteomes" id="UP000054007"/>
    </source>
</evidence>
<dbReference type="Proteomes" id="UP000054007">
    <property type="component" value="Unassembled WGS sequence"/>
</dbReference>
<protein>
    <submittedName>
        <fullName evidence="1">Uncharacterized protein</fullName>
    </submittedName>
</protein>
<name>A0A0D7BKC1_9AGAR</name>
<keyword evidence="2" id="KW-1185">Reference proteome</keyword>